<dbReference type="PANTHER" id="PTHR47354:SF5">
    <property type="entry name" value="PROTEIN RFBI"/>
    <property type="match status" value="1"/>
</dbReference>
<dbReference type="InterPro" id="IPR001709">
    <property type="entry name" value="Flavoprot_Pyr_Nucl_cyt_Rdtase"/>
</dbReference>
<dbReference type="InterPro" id="IPR036010">
    <property type="entry name" value="2Fe-2S_ferredoxin-like_sf"/>
</dbReference>
<dbReference type="PRINTS" id="PR00410">
    <property type="entry name" value="PHEHYDRXLASE"/>
</dbReference>
<dbReference type="PROSITE" id="PS51384">
    <property type="entry name" value="FAD_FR"/>
    <property type="match status" value="1"/>
</dbReference>
<dbReference type="EMBL" id="VSSQ01000840">
    <property type="protein sequence ID" value="MPM02036.1"/>
    <property type="molecule type" value="Genomic_DNA"/>
</dbReference>
<dbReference type="SUPFAM" id="SSF54292">
    <property type="entry name" value="2Fe-2S ferredoxin-like"/>
    <property type="match status" value="1"/>
</dbReference>
<name>A0A644WDV8_9ZZZZ</name>
<dbReference type="Pfam" id="PF00111">
    <property type="entry name" value="Fer2"/>
    <property type="match status" value="1"/>
</dbReference>
<accession>A0A644WDV8</accession>
<sequence length="403" mass="44541">MSKVKLIPGLFALLRMASERNRRFQAADAEFRPDPVMAMAKRMHPESLSLKVVSVRDEVPLVKTYRLKSVSGEPLPVFQAGQYISLKLKIGQTATSRAYTISSAPYEAEGPDGYYEITIRQKPEGFVSDWLFQNLQEGAELSATGPHGDFYVSPIRDTHEIVAIAGGAGVTPFVSMMKQFLAGRPELSVTLLYGCRNPQDILFEQEIDAVIQADPKRFRRFNTFEDNGGNASLRKGYLDAAFIRENIPEPEKKTYFICGPAIMYSFLEKEFPKVAFLERKQTRYEVSGAPCDVTRIAGYPAAFAEKTYTVSVLCNEVKTEIPASGAEPLLTAVERAGLILDSRCRSGECGICRSQLVSGDVFILPDGDGRREADKELGFIHPCATYPLSDLEVILPPGKAAQT</sequence>
<dbReference type="Gene3D" id="3.40.50.80">
    <property type="entry name" value="Nucleotide-binding domain of ferredoxin-NADP reductase (FNR) module"/>
    <property type="match status" value="1"/>
</dbReference>
<organism evidence="3">
    <name type="scientific">bioreactor metagenome</name>
    <dbReference type="NCBI Taxonomy" id="1076179"/>
    <lineage>
        <taxon>unclassified sequences</taxon>
        <taxon>metagenomes</taxon>
        <taxon>ecological metagenomes</taxon>
    </lineage>
</organism>
<keyword evidence="3" id="KW-0560">Oxidoreductase</keyword>
<dbReference type="SUPFAM" id="SSF52343">
    <property type="entry name" value="Ferredoxin reductase-like, C-terminal NADP-linked domain"/>
    <property type="match status" value="1"/>
</dbReference>
<evidence type="ECO:0000313" key="3">
    <source>
        <dbReference type="EMBL" id="MPM02036.1"/>
    </source>
</evidence>
<dbReference type="SUPFAM" id="SSF63380">
    <property type="entry name" value="Riboflavin synthase domain-like"/>
    <property type="match status" value="1"/>
</dbReference>
<dbReference type="InterPro" id="IPR006058">
    <property type="entry name" value="2Fe2S_fd_BS"/>
</dbReference>
<dbReference type="Gene3D" id="2.40.30.10">
    <property type="entry name" value="Translation factors"/>
    <property type="match status" value="1"/>
</dbReference>
<dbReference type="InterPro" id="IPR039261">
    <property type="entry name" value="FNR_nucleotide-bd"/>
</dbReference>
<comment type="caution">
    <text evidence="3">The sequence shown here is derived from an EMBL/GenBank/DDBJ whole genome shotgun (WGS) entry which is preliminary data.</text>
</comment>
<evidence type="ECO:0000259" key="2">
    <source>
        <dbReference type="PROSITE" id="PS51384"/>
    </source>
</evidence>
<gene>
    <name evidence="3" type="primary">hcr</name>
    <name evidence="3" type="ORF">SDC9_48281</name>
</gene>
<dbReference type="InterPro" id="IPR008333">
    <property type="entry name" value="Cbr1-like_FAD-bd_dom"/>
</dbReference>
<dbReference type="InterPro" id="IPR001433">
    <property type="entry name" value="OxRdtase_FAD/NAD-bd"/>
</dbReference>
<dbReference type="InterPro" id="IPR017927">
    <property type="entry name" value="FAD-bd_FR_type"/>
</dbReference>
<proteinExistence type="predicted"/>
<dbReference type="GO" id="GO:0016491">
    <property type="term" value="F:oxidoreductase activity"/>
    <property type="evidence" value="ECO:0007669"/>
    <property type="project" value="UniProtKB-KW"/>
</dbReference>
<dbReference type="InterPro" id="IPR012675">
    <property type="entry name" value="Beta-grasp_dom_sf"/>
</dbReference>
<dbReference type="PANTHER" id="PTHR47354">
    <property type="entry name" value="NADH OXIDOREDUCTASE HCR"/>
    <property type="match status" value="1"/>
</dbReference>
<dbReference type="AlphaFoldDB" id="A0A644WDV8"/>
<dbReference type="InterPro" id="IPR001041">
    <property type="entry name" value="2Fe-2S_ferredoxin-type"/>
</dbReference>
<dbReference type="EC" id="1.-.-.-" evidence="3"/>
<reference evidence="3" key="1">
    <citation type="submission" date="2019-08" db="EMBL/GenBank/DDBJ databases">
        <authorList>
            <person name="Kucharzyk K."/>
            <person name="Murdoch R.W."/>
            <person name="Higgins S."/>
            <person name="Loffler F."/>
        </authorList>
    </citation>
    <scope>NUCLEOTIDE SEQUENCE</scope>
</reference>
<dbReference type="PROSITE" id="PS51085">
    <property type="entry name" value="2FE2S_FER_2"/>
    <property type="match status" value="1"/>
</dbReference>
<dbReference type="InterPro" id="IPR017938">
    <property type="entry name" value="Riboflavin_synthase-like_b-brl"/>
</dbReference>
<dbReference type="Pfam" id="PF00175">
    <property type="entry name" value="NAD_binding_1"/>
    <property type="match status" value="1"/>
</dbReference>
<feature type="domain" description="2Fe-2S ferredoxin-type" evidence="1">
    <location>
        <begin position="308"/>
        <end position="399"/>
    </location>
</feature>
<dbReference type="Pfam" id="PF00970">
    <property type="entry name" value="FAD_binding_6"/>
    <property type="match status" value="1"/>
</dbReference>
<evidence type="ECO:0000259" key="1">
    <source>
        <dbReference type="PROSITE" id="PS51085"/>
    </source>
</evidence>
<dbReference type="Gene3D" id="3.10.20.30">
    <property type="match status" value="1"/>
</dbReference>
<dbReference type="PRINTS" id="PR00371">
    <property type="entry name" value="FPNCR"/>
</dbReference>
<dbReference type="GO" id="GO:0051537">
    <property type="term" value="F:2 iron, 2 sulfur cluster binding"/>
    <property type="evidence" value="ECO:0007669"/>
    <property type="project" value="InterPro"/>
</dbReference>
<dbReference type="CDD" id="cd00207">
    <property type="entry name" value="fer2"/>
    <property type="match status" value="1"/>
</dbReference>
<dbReference type="PROSITE" id="PS00197">
    <property type="entry name" value="2FE2S_FER_1"/>
    <property type="match status" value="1"/>
</dbReference>
<protein>
    <submittedName>
        <fullName evidence="3">NADH oxidoreductase HCR</fullName>
        <ecNumber evidence="3">1.-.-.-</ecNumber>
    </submittedName>
</protein>
<dbReference type="InterPro" id="IPR050415">
    <property type="entry name" value="MRET"/>
</dbReference>
<feature type="domain" description="FAD-binding FR-type" evidence="2">
    <location>
        <begin position="45"/>
        <end position="153"/>
    </location>
</feature>